<dbReference type="AlphaFoldDB" id="A0A8J2KDE6"/>
<reference evidence="2" key="1">
    <citation type="submission" date="2021-06" db="EMBL/GenBank/DDBJ databases">
        <authorList>
            <person name="Hodson N. C."/>
            <person name="Mongue J. A."/>
            <person name="Jaron S. K."/>
        </authorList>
    </citation>
    <scope>NUCLEOTIDE SEQUENCE</scope>
</reference>
<gene>
    <name evidence="2" type="ORF">AFUS01_LOCUS24954</name>
</gene>
<dbReference type="OrthoDB" id="2380397at2759"/>
<evidence type="ECO:0000313" key="2">
    <source>
        <dbReference type="EMBL" id="CAG7786382.1"/>
    </source>
</evidence>
<sequence>MKQETIIIVKRPQDIRRKFANSSCHSFGQHSGEKVPLLEPKFLDVSYKFKMDRNKNIKRSHASLSQFVKSENSNQESKRSKNNLSCELEINETVVAGTAFDNHLILKEIFAYLNPGDLRICCEVSKTWRTIADPMVFEYQIIWSRWRLPLVEVKTTKGYMVPEIQKRSSTIDIEMEFLQNLKRPAFIVMVLNFSNTRSTNESRDGESRDGRAFITRLLRLMPNVEEIHRVPMTMVKEFQDLGKLDVLRSVTFYRQNYGKVLSDCAGMKILVKAKLRFRSLFIGRASNEYLDLSFIRDNKESFEDLLELGKDSIEHFILRPLPPEALIVFPNEMPAVKHIGLWGINNKGLYFEPGEDLSKRFPNVNTISFHHFNKRTWPLSEQWWLPGGMFHSENFRWKIKCLKFCDDSEFSDYRRLLDKFVSVREIVVEVDDDIKRKLTADGVIFPL</sequence>
<organism evidence="2 3">
    <name type="scientific">Allacma fusca</name>
    <dbReference type="NCBI Taxonomy" id="39272"/>
    <lineage>
        <taxon>Eukaryota</taxon>
        <taxon>Metazoa</taxon>
        <taxon>Ecdysozoa</taxon>
        <taxon>Arthropoda</taxon>
        <taxon>Hexapoda</taxon>
        <taxon>Collembola</taxon>
        <taxon>Symphypleona</taxon>
        <taxon>Sminthuridae</taxon>
        <taxon>Allacma</taxon>
    </lineage>
</organism>
<accession>A0A8J2KDE6</accession>
<protein>
    <recommendedName>
        <fullName evidence="1">F-box domain-containing protein</fullName>
    </recommendedName>
</protein>
<dbReference type="EMBL" id="CAJVCH010316892">
    <property type="protein sequence ID" value="CAG7786382.1"/>
    <property type="molecule type" value="Genomic_DNA"/>
</dbReference>
<name>A0A8J2KDE6_9HEXA</name>
<dbReference type="Proteomes" id="UP000708208">
    <property type="component" value="Unassembled WGS sequence"/>
</dbReference>
<feature type="domain" description="F-box" evidence="1">
    <location>
        <begin position="105"/>
        <end position="133"/>
    </location>
</feature>
<proteinExistence type="predicted"/>
<comment type="caution">
    <text evidence="2">The sequence shown here is derived from an EMBL/GenBank/DDBJ whole genome shotgun (WGS) entry which is preliminary data.</text>
</comment>
<evidence type="ECO:0000313" key="3">
    <source>
        <dbReference type="Proteomes" id="UP000708208"/>
    </source>
</evidence>
<evidence type="ECO:0000259" key="1">
    <source>
        <dbReference type="Pfam" id="PF00646"/>
    </source>
</evidence>
<dbReference type="InterPro" id="IPR001810">
    <property type="entry name" value="F-box_dom"/>
</dbReference>
<keyword evidence="3" id="KW-1185">Reference proteome</keyword>
<dbReference type="Pfam" id="PF00646">
    <property type="entry name" value="F-box"/>
    <property type="match status" value="1"/>
</dbReference>